<keyword evidence="3 8" id="KW-0378">Hydrolase</keyword>
<dbReference type="EMBL" id="FQXU01000004">
    <property type="protein sequence ID" value="SHH77491.1"/>
    <property type="molecule type" value="Genomic_DNA"/>
</dbReference>
<evidence type="ECO:0000256" key="7">
    <source>
        <dbReference type="PIRSR" id="PIRSR627057-2"/>
    </source>
</evidence>
<feature type="domain" description="CAAX prenyl protease 1 N-terminal" evidence="11">
    <location>
        <begin position="68"/>
        <end position="207"/>
    </location>
</feature>
<dbReference type="GO" id="GO:0046872">
    <property type="term" value="F:metal ion binding"/>
    <property type="evidence" value="ECO:0007669"/>
    <property type="project" value="UniProtKB-KW"/>
</dbReference>
<evidence type="ECO:0000256" key="2">
    <source>
        <dbReference type="ARBA" id="ARBA00022723"/>
    </source>
</evidence>
<dbReference type="PANTHER" id="PTHR10120">
    <property type="entry name" value="CAAX PRENYL PROTEASE 1"/>
    <property type="match status" value="1"/>
</dbReference>
<evidence type="ECO:0000256" key="8">
    <source>
        <dbReference type="RuleBase" id="RU003983"/>
    </source>
</evidence>
<evidence type="ECO:0000259" key="10">
    <source>
        <dbReference type="Pfam" id="PF01435"/>
    </source>
</evidence>
<reference evidence="12 13" key="1">
    <citation type="submission" date="2016-11" db="EMBL/GenBank/DDBJ databases">
        <authorList>
            <person name="Jaros S."/>
            <person name="Januszkiewicz K."/>
            <person name="Wedrychowicz H."/>
        </authorList>
    </citation>
    <scope>NUCLEOTIDE SEQUENCE [LARGE SCALE GENOMIC DNA]</scope>
    <source>
        <strain evidence="12 13">DSM 6191</strain>
    </source>
</reference>
<feature type="transmembrane region" description="Helical" evidence="9">
    <location>
        <begin position="156"/>
        <end position="173"/>
    </location>
</feature>
<feature type="active site" evidence="6">
    <location>
        <position position="282"/>
    </location>
</feature>
<dbReference type="Pfam" id="PF01435">
    <property type="entry name" value="Peptidase_M48"/>
    <property type="match status" value="1"/>
</dbReference>
<evidence type="ECO:0000313" key="13">
    <source>
        <dbReference type="Proteomes" id="UP000184241"/>
    </source>
</evidence>
<accession>A0A1M5VQD1</accession>
<keyword evidence="9" id="KW-0472">Membrane</keyword>
<feature type="transmembrane region" description="Helical" evidence="9">
    <location>
        <begin position="328"/>
        <end position="351"/>
    </location>
</feature>
<dbReference type="CDD" id="cd07343">
    <property type="entry name" value="M48A_Zmpste24p_like"/>
    <property type="match status" value="1"/>
</dbReference>
<feature type="transmembrane region" description="Helical" evidence="9">
    <location>
        <begin position="295"/>
        <end position="316"/>
    </location>
</feature>
<feature type="transmembrane region" description="Helical" evidence="9">
    <location>
        <begin position="69"/>
        <end position="88"/>
    </location>
</feature>
<dbReference type="InterPro" id="IPR001915">
    <property type="entry name" value="Peptidase_M48"/>
</dbReference>
<name>A0A1M5VQD1_9CLOT</name>
<dbReference type="GO" id="GO:0004222">
    <property type="term" value="F:metalloendopeptidase activity"/>
    <property type="evidence" value="ECO:0007669"/>
    <property type="project" value="InterPro"/>
</dbReference>
<evidence type="ECO:0000313" key="12">
    <source>
        <dbReference type="EMBL" id="SHH77491.1"/>
    </source>
</evidence>
<feature type="transmembrane region" description="Helical" evidence="9">
    <location>
        <begin position="7"/>
        <end position="26"/>
    </location>
</feature>
<dbReference type="InterPro" id="IPR027057">
    <property type="entry name" value="CAXX_Prtase_1"/>
</dbReference>
<keyword evidence="4 7" id="KW-0862">Zinc</keyword>
<evidence type="ECO:0000256" key="9">
    <source>
        <dbReference type="SAM" id="Phobius"/>
    </source>
</evidence>
<dbReference type="GO" id="GO:0071586">
    <property type="term" value="P:CAAX-box protein processing"/>
    <property type="evidence" value="ECO:0007669"/>
    <property type="project" value="InterPro"/>
</dbReference>
<dbReference type="Pfam" id="PF16491">
    <property type="entry name" value="Peptidase_M48_N"/>
    <property type="match status" value="1"/>
</dbReference>
<dbReference type="InterPro" id="IPR032456">
    <property type="entry name" value="Peptidase_M48_N"/>
</dbReference>
<dbReference type="Gene3D" id="3.30.2010.10">
    <property type="entry name" value="Metalloproteases ('zincins'), catalytic domain"/>
    <property type="match status" value="1"/>
</dbReference>
<keyword evidence="2 7" id="KW-0479">Metal-binding</keyword>
<feature type="domain" description="Peptidase M48" evidence="10">
    <location>
        <begin position="214"/>
        <end position="408"/>
    </location>
</feature>
<evidence type="ECO:0000256" key="4">
    <source>
        <dbReference type="ARBA" id="ARBA00022833"/>
    </source>
</evidence>
<keyword evidence="1 8" id="KW-0645">Protease</keyword>
<feature type="binding site" evidence="7">
    <location>
        <position position="285"/>
    </location>
    <ligand>
        <name>Zn(2+)</name>
        <dbReference type="ChEBI" id="CHEBI:29105"/>
        <note>catalytic</note>
    </ligand>
</feature>
<proteinExistence type="inferred from homology"/>
<keyword evidence="5 8" id="KW-0482">Metalloprotease</keyword>
<evidence type="ECO:0000256" key="6">
    <source>
        <dbReference type="PIRSR" id="PIRSR627057-1"/>
    </source>
</evidence>
<feature type="binding site" evidence="7">
    <location>
        <position position="356"/>
    </location>
    <ligand>
        <name>Zn(2+)</name>
        <dbReference type="ChEBI" id="CHEBI:29105"/>
        <note>catalytic</note>
    </ligand>
</feature>
<feature type="transmembrane region" description="Helical" evidence="9">
    <location>
        <begin position="180"/>
        <end position="201"/>
    </location>
</feature>
<protein>
    <submittedName>
        <fullName evidence="12">Zn-dependent protease with chaperone function</fullName>
    </submittedName>
</protein>
<feature type="active site" description="Proton donor" evidence="6">
    <location>
        <position position="360"/>
    </location>
</feature>
<dbReference type="AlphaFoldDB" id="A0A1M5VQD1"/>
<comment type="cofactor">
    <cofactor evidence="7 8">
        <name>Zn(2+)</name>
        <dbReference type="ChEBI" id="CHEBI:29105"/>
    </cofactor>
    <text evidence="7 8">Binds 1 zinc ion per subunit.</text>
</comment>
<feature type="binding site" evidence="7">
    <location>
        <position position="281"/>
    </location>
    <ligand>
        <name>Zn(2+)</name>
        <dbReference type="ChEBI" id="CHEBI:29105"/>
        <note>catalytic</note>
    </ligand>
</feature>
<feature type="transmembrane region" description="Helical" evidence="9">
    <location>
        <begin position="108"/>
        <end position="132"/>
    </location>
</feature>
<gene>
    <name evidence="12" type="ORF">SAMN02745941_00742</name>
</gene>
<dbReference type="RefSeq" id="WP_073016864.1">
    <property type="nucleotide sequence ID" value="NZ_FQXU01000004.1"/>
</dbReference>
<evidence type="ECO:0000259" key="11">
    <source>
        <dbReference type="Pfam" id="PF16491"/>
    </source>
</evidence>
<keyword evidence="9" id="KW-0812">Transmembrane</keyword>
<evidence type="ECO:0000256" key="5">
    <source>
        <dbReference type="ARBA" id="ARBA00023049"/>
    </source>
</evidence>
<organism evidence="12 13">
    <name type="scientific">Clostridium intestinale DSM 6191</name>
    <dbReference type="NCBI Taxonomy" id="1121320"/>
    <lineage>
        <taxon>Bacteria</taxon>
        <taxon>Bacillati</taxon>
        <taxon>Bacillota</taxon>
        <taxon>Clostridia</taxon>
        <taxon>Eubacteriales</taxon>
        <taxon>Clostridiaceae</taxon>
        <taxon>Clostridium</taxon>
    </lineage>
</organism>
<keyword evidence="9" id="KW-1133">Transmembrane helix</keyword>
<sequence>MKKVLSQLLVFVTIVFFITAGVTLFIEYKNKESLGEKSKIEVKIENNKIIVPEETSIVKTNYIFSKNYFVIRTILAILIPIFILKSSLLEYAEELFNKKIKNNFSQGVIMGIAYTIINFVILFPIAFFSSFYRLKLVGLLNYGFIDWILDLLKGEILNLVIFSLFLGLSFYIIKNIKRWILSLGVLYALIMIFGVFIYPVVIDPLINDIKPVSDKALETKIINLAEKNGIKNLKVYEIKKSDETSALNAYMTGIFSTKRIVIWDTTLQSLNEDEILSVVAHEIGHYKLNHIPKGMVLEAVLSMITYGSSIILLLMINRKSRRALKGPYGLGYVLLYSTIISMVTSPISLYYSRKIEIEADKFAIEATNDNLTNGILELRFMETNLSPYNVDEWYKILRFDHPTAKERIDLSNSYDYDK</sequence>
<comment type="similarity">
    <text evidence="8">Belongs to the peptidase M48 family.</text>
</comment>
<dbReference type="Proteomes" id="UP000184241">
    <property type="component" value="Unassembled WGS sequence"/>
</dbReference>
<evidence type="ECO:0000256" key="3">
    <source>
        <dbReference type="ARBA" id="ARBA00022801"/>
    </source>
</evidence>
<evidence type="ECO:0000256" key="1">
    <source>
        <dbReference type="ARBA" id="ARBA00022670"/>
    </source>
</evidence>